<dbReference type="AlphaFoldDB" id="A0A7K4HR57"/>
<gene>
    <name evidence="2" type="ORF">HWN36_10740</name>
</gene>
<evidence type="ECO:0000313" key="2">
    <source>
        <dbReference type="EMBL" id="NVO67765.1"/>
    </source>
</evidence>
<keyword evidence="1" id="KW-1133">Transmembrane helix</keyword>
<evidence type="ECO:0000256" key="1">
    <source>
        <dbReference type="SAM" id="Phobius"/>
    </source>
</evidence>
<sequence length="76" mass="7708">MAVRLQQDCLHPSGLTVAPLVAGAGAASLASCVAHYGPLFHGPAGVCVPVGVPLVFAVAWFVWQGEGRGGRIRLSG</sequence>
<proteinExistence type="predicted"/>
<protein>
    <submittedName>
        <fullName evidence="2">Uncharacterized protein</fullName>
    </submittedName>
</protein>
<keyword evidence="1" id="KW-0472">Membrane</keyword>
<dbReference type="PROSITE" id="PS51257">
    <property type="entry name" value="PROKAR_LIPOPROTEIN"/>
    <property type="match status" value="1"/>
</dbReference>
<feature type="transmembrane region" description="Helical" evidence="1">
    <location>
        <begin position="12"/>
        <end position="36"/>
    </location>
</feature>
<dbReference type="EMBL" id="JABXWR010000001">
    <property type="protein sequence ID" value="NVO67765.1"/>
    <property type="molecule type" value="Genomic_DNA"/>
</dbReference>
<feature type="transmembrane region" description="Helical" evidence="1">
    <location>
        <begin position="42"/>
        <end position="63"/>
    </location>
</feature>
<accession>A0A7K4HR57</accession>
<reference evidence="2 3" key="1">
    <citation type="submission" date="2020-06" db="EMBL/GenBank/DDBJ databases">
        <title>Methanofollis fontis sp. nov., a methanogen isolated from marine sediments near a cold seep at Four-Way Closure Ridge offshore southwestern Taiwan.</title>
        <authorList>
            <person name="Chen S.-C."/>
            <person name="Teng N.-H."/>
            <person name="Lin Y.-S."/>
            <person name="Lai M.-C."/>
            <person name="Chen H.-H."/>
            <person name="Wang C.-C."/>
        </authorList>
    </citation>
    <scope>NUCLEOTIDE SEQUENCE [LARGE SCALE GENOMIC DNA]</scope>
    <source>
        <strain evidence="2 3">DSM 2702</strain>
    </source>
</reference>
<dbReference type="RefSeq" id="WP_176789358.1">
    <property type="nucleotide sequence ID" value="NZ_JABXWR010000001.1"/>
</dbReference>
<organism evidence="2 3">
    <name type="scientific">Methanofollis tationis</name>
    <dbReference type="NCBI Taxonomy" id="81417"/>
    <lineage>
        <taxon>Archaea</taxon>
        <taxon>Methanobacteriati</taxon>
        <taxon>Methanobacteriota</taxon>
        <taxon>Stenosarchaea group</taxon>
        <taxon>Methanomicrobia</taxon>
        <taxon>Methanomicrobiales</taxon>
        <taxon>Methanomicrobiaceae</taxon>
        <taxon>Methanofollis</taxon>
    </lineage>
</organism>
<name>A0A7K4HR57_9EURY</name>
<keyword evidence="1" id="KW-0812">Transmembrane</keyword>
<dbReference type="Proteomes" id="UP000570823">
    <property type="component" value="Unassembled WGS sequence"/>
</dbReference>
<evidence type="ECO:0000313" key="3">
    <source>
        <dbReference type="Proteomes" id="UP000570823"/>
    </source>
</evidence>
<keyword evidence="3" id="KW-1185">Reference proteome</keyword>
<comment type="caution">
    <text evidence="2">The sequence shown here is derived from an EMBL/GenBank/DDBJ whole genome shotgun (WGS) entry which is preliminary data.</text>
</comment>